<sequence length="71" mass="8617">MDCILVKSIEKECIFFGNKFYIRGNFKIRMYSGIDLVEVDKYMVGVREAIRYVKKVYQRQLFKVYYEISLK</sequence>
<name>A0A1I0A2B7_9FIRM</name>
<protein>
    <submittedName>
        <fullName evidence="1">Uncharacterized protein</fullName>
    </submittedName>
</protein>
<dbReference type="AlphaFoldDB" id="A0A1I0A2B7"/>
<organism evidence="1 2">
    <name type="scientific">Anaerobranca gottschalkii DSM 13577</name>
    <dbReference type="NCBI Taxonomy" id="1120990"/>
    <lineage>
        <taxon>Bacteria</taxon>
        <taxon>Bacillati</taxon>
        <taxon>Bacillota</taxon>
        <taxon>Clostridia</taxon>
        <taxon>Eubacteriales</taxon>
        <taxon>Proteinivoracaceae</taxon>
        <taxon>Anaerobranca</taxon>
    </lineage>
</organism>
<gene>
    <name evidence="1" type="ORF">SAMN03080614_101629</name>
</gene>
<dbReference type="STRING" id="1120990.SAMN03080614_101629"/>
<keyword evidence="2" id="KW-1185">Reference proteome</keyword>
<evidence type="ECO:0000313" key="1">
    <source>
        <dbReference type="EMBL" id="SES88252.1"/>
    </source>
</evidence>
<reference evidence="2" key="1">
    <citation type="submission" date="2016-10" db="EMBL/GenBank/DDBJ databases">
        <authorList>
            <person name="Varghese N."/>
            <person name="Submissions S."/>
        </authorList>
    </citation>
    <scope>NUCLEOTIDE SEQUENCE [LARGE SCALE GENOMIC DNA]</scope>
    <source>
        <strain evidence="2">DSM 13577</strain>
    </source>
</reference>
<evidence type="ECO:0000313" key="2">
    <source>
        <dbReference type="Proteomes" id="UP000243819"/>
    </source>
</evidence>
<dbReference type="EMBL" id="FOIF01000016">
    <property type="protein sequence ID" value="SES88252.1"/>
    <property type="molecule type" value="Genomic_DNA"/>
</dbReference>
<accession>A0A1I0A2B7</accession>
<dbReference type="Proteomes" id="UP000243819">
    <property type="component" value="Unassembled WGS sequence"/>
</dbReference>
<proteinExistence type="predicted"/>